<dbReference type="EMBL" id="QOPI01000012">
    <property type="protein sequence ID" value="RCL44594.1"/>
    <property type="molecule type" value="Genomic_DNA"/>
</dbReference>
<dbReference type="SUPFAM" id="SSF56645">
    <property type="entry name" value="Acyl-CoA dehydrogenase NM domain-like"/>
    <property type="match status" value="1"/>
</dbReference>
<evidence type="ECO:0000256" key="4">
    <source>
        <dbReference type="ARBA" id="ARBA00022827"/>
    </source>
</evidence>
<dbReference type="PANTHER" id="PTHR43884:SF20">
    <property type="entry name" value="ACYL-COA DEHYDROGENASE FADE28"/>
    <property type="match status" value="1"/>
</dbReference>
<name>A0A368C664_9GAMM</name>
<dbReference type="Pfam" id="PF00441">
    <property type="entry name" value="Acyl-CoA_dh_1"/>
    <property type="match status" value="1"/>
</dbReference>
<accession>A0A368C664</accession>
<evidence type="ECO:0000256" key="3">
    <source>
        <dbReference type="ARBA" id="ARBA00022630"/>
    </source>
</evidence>
<sequence length="368" mass="40263">MNLNYSDEQQMLRDQVQKFCESDYSFNKREEILKSELGYDADLWKLFSELGWLSLPFSEKNGGFGYGPVELSVLFEEFGKVLIVEPYLSTIVLSGTILDKSNYANSASLLEEITSGSSQISLAYLEDGSKNDHTSTNSNLSKSDIGYVLNGTKGLVLNGGNADRFIVSAKKDAELTLLIVDADTKGISVNTYPTIDGQSCAEITFENVDIAESNIIASGLEAVELLDNTISLATLCISAESIGCMTACYLKTVEYTKGREQFGQPISNFQVLQHKMVDMFIESEVCKSLLFKAMLECESDAETKFKSVSALKAQIGKSGKAVAQDAVQLHGGMGVSDEMSIGHYLKKLIAIDALFGNSNYHLTKYSQL</sequence>
<evidence type="ECO:0000313" key="10">
    <source>
        <dbReference type="EMBL" id="RCL44594.1"/>
    </source>
</evidence>
<evidence type="ECO:0000256" key="5">
    <source>
        <dbReference type="ARBA" id="ARBA00023002"/>
    </source>
</evidence>
<protein>
    <submittedName>
        <fullName evidence="10">Acyl-CoA dehydrogenase</fullName>
    </submittedName>
</protein>
<dbReference type="InterPro" id="IPR006091">
    <property type="entry name" value="Acyl-CoA_Oxase/DH_mid-dom"/>
</dbReference>
<evidence type="ECO:0000259" key="9">
    <source>
        <dbReference type="Pfam" id="PF02771"/>
    </source>
</evidence>
<dbReference type="GO" id="GO:0050660">
    <property type="term" value="F:flavin adenine dinucleotide binding"/>
    <property type="evidence" value="ECO:0007669"/>
    <property type="project" value="InterPro"/>
</dbReference>
<proteinExistence type="inferred from homology"/>
<evidence type="ECO:0000259" key="7">
    <source>
        <dbReference type="Pfam" id="PF00441"/>
    </source>
</evidence>
<dbReference type="InterPro" id="IPR013786">
    <property type="entry name" value="AcylCoA_DH/ox_N"/>
</dbReference>
<reference evidence="10 11" key="1">
    <citation type="journal article" date="2018" name="Microbiome">
        <title>Fine metagenomic profile of the Mediterranean stratified and mixed water columns revealed by assembly and recruitment.</title>
        <authorList>
            <person name="Haro-Moreno J.M."/>
            <person name="Lopez-Perez M."/>
            <person name="De La Torre J.R."/>
            <person name="Picazo A."/>
            <person name="Camacho A."/>
            <person name="Rodriguez-Valera F."/>
        </authorList>
    </citation>
    <scope>NUCLEOTIDE SEQUENCE [LARGE SCALE GENOMIC DNA]</scope>
    <source>
        <strain evidence="10">MED-G78</strain>
    </source>
</reference>
<dbReference type="SUPFAM" id="SSF47203">
    <property type="entry name" value="Acyl-CoA dehydrogenase C-terminal domain-like"/>
    <property type="match status" value="1"/>
</dbReference>
<dbReference type="Gene3D" id="1.10.540.10">
    <property type="entry name" value="Acyl-CoA dehydrogenase/oxidase, N-terminal domain"/>
    <property type="match status" value="1"/>
</dbReference>
<evidence type="ECO:0000256" key="1">
    <source>
        <dbReference type="ARBA" id="ARBA00001974"/>
    </source>
</evidence>
<dbReference type="InterPro" id="IPR037069">
    <property type="entry name" value="AcylCoA_DH/ox_N_sf"/>
</dbReference>
<dbReference type="GO" id="GO:0003995">
    <property type="term" value="F:acyl-CoA dehydrogenase activity"/>
    <property type="evidence" value="ECO:0007669"/>
    <property type="project" value="TreeGrafter"/>
</dbReference>
<organism evidence="10 11">
    <name type="scientific">SAR86 cluster bacterium</name>
    <dbReference type="NCBI Taxonomy" id="2030880"/>
    <lineage>
        <taxon>Bacteria</taxon>
        <taxon>Pseudomonadati</taxon>
        <taxon>Pseudomonadota</taxon>
        <taxon>Gammaproteobacteria</taxon>
        <taxon>SAR86 cluster</taxon>
    </lineage>
</organism>
<dbReference type="InterPro" id="IPR009075">
    <property type="entry name" value="AcylCo_DH/oxidase_C"/>
</dbReference>
<dbReference type="Proteomes" id="UP000252915">
    <property type="component" value="Unassembled WGS sequence"/>
</dbReference>
<dbReference type="PANTHER" id="PTHR43884">
    <property type="entry name" value="ACYL-COA DEHYDROGENASE"/>
    <property type="match status" value="1"/>
</dbReference>
<comment type="cofactor">
    <cofactor evidence="1 6">
        <name>FAD</name>
        <dbReference type="ChEBI" id="CHEBI:57692"/>
    </cofactor>
</comment>
<comment type="caution">
    <text evidence="10">The sequence shown here is derived from an EMBL/GenBank/DDBJ whole genome shotgun (WGS) entry which is preliminary data.</text>
</comment>
<keyword evidence="4 6" id="KW-0274">FAD</keyword>
<comment type="similarity">
    <text evidence="2 6">Belongs to the acyl-CoA dehydrogenase family.</text>
</comment>
<dbReference type="Pfam" id="PF02771">
    <property type="entry name" value="Acyl-CoA_dh_N"/>
    <property type="match status" value="1"/>
</dbReference>
<dbReference type="InterPro" id="IPR009100">
    <property type="entry name" value="AcylCoA_DH/oxidase_NM_dom_sf"/>
</dbReference>
<dbReference type="Gene3D" id="2.40.110.10">
    <property type="entry name" value="Butyryl-CoA Dehydrogenase, subunit A, domain 2"/>
    <property type="match status" value="1"/>
</dbReference>
<keyword evidence="3 6" id="KW-0285">Flavoprotein</keyword>
<dbReference type="CDD" id="cd00567">
    <property type="entry name" value="ACAD"/>
    <property type="match status" value="1"/>
</dbReference>
<dbReference type="InterPro" id="IPR046373">
    <property type="entry name" value="Acyl-CoA_Oxase/DH_mid-dom_sf"/>
</dbReference>
<evidence type="ECO:0000256" key="6">
    <source>
        <dbReference type="RuleBase" id="RU362125"/>
    </source>
</evidence>
<dbReference type="InterPro" id="IPR036250">
    <property type="entry name" value="AcylCo_DH-like_C"/>
</dbReference>
<feature type="domain" description="Acyl-CoA dehydrogenase/oxidase N-terminal" evidence="9">
    <location>
        <begin position="6"/>
        <end position="116"/>
    </location>
</feature>
<feature type="domain" description="Acyl-CoA oxidase/dehydrogenase middle" evidence="8">
    <location>
        <begin position="127"/>
        <end position="208"/>
    </location>
</feature>
<dbReference type="Gene3D" id="1.20.140.10">
    <property type="entry name" value="Butyryl-CoA Dehydrogenase, subunit A, domain 3"/>
    <property type="match status" value="1"/>
</dbReference>
<gene>
    <name evidence="10" type="ORF">DBW92_02730</name>
</gene>
<feature type="domain" description="Acyl-CoA dehydrogenase/oxidase C-terminal" evidence="7">
    <location>
        <begin position="230"/>
        <end position="362"/>
    </location>
</feature>
<evidence type="ECO:0000313" key="11">
    <source>
        <dbReference type="Proteomes" id="UP000252915"/>
    </source>
</evidence>
<evidence type="ECO:0000256" key="2">
    <source>
        <dbReference type="ARBA" id="ARBA00009347"/>
    </source>
</evidence>
<dbReference type="Pfam" id="PF02770">
    <property type="entry name" value="Acyl-CoA_dh_M"/>
    <property type="match status" value="1"/>
</dbReference>
<evidence type="ECO:0000259" key="8">
    <source>
        <dbReference type="Pfam" id="PF02770"/>
    </source>
</evidence>
<dbReference type="AlphaFoldDB" id="A0A368C664"/>
<keyword evidence="5 6" id="KW-0560">Oxidoreductase</keyword>